<accession>A0AAE0FBY6</accession>
<dbReference type="Proteomes" id="UP001190700">
    <property type="component" value="Unassembled WGS sequence"/>
</dbReference>
<organism evidence="1 2">
    <name type="scientific">Cymbomonas tetramitiformis</name>
    <dbReference type="NCBI Taxonomy" id="36881"/>
    <lineage>
        <taxon>Eukaryota</taxon>
        <taxon>Viridiplantae</taxon>
        <taxon>Chlorophyta</taxon>
        <taxon>Pyramimonadophyceae</taxon>
        <taxon>Pyramimonadales</taxon>
        <taxon>Pyramimonadaceae</taxon>
        <taxon>Cymbomonas</taxon>
    </lineage>
</organism>
<dbReference type="AlphaFoldDB" id="A0AAE0FBY6"/>
<evidence type="ECO:0000313" key="1">
    <source>
        <dbReference type="EMBL" id="KAK3256868.1"/>
    </source>
</evidence>
<name>A0AAE0FBY6_9CHLO</name>
<evidence type="ECO:0000313" key="2">
    <source>
        <dbReference type="Proteomes" id="UP001190700"/>
    </source>
</evidence>
<keyword evidence="2" id="KW-1185">Reference proteome</keyword>
<reference evidence="1 2" key="1">
    <citation type="journal article" date="2015" name="Genome Biol. Evol.">
        <title>Comparative Genomics of a Bacterivorous Green Alga Reveals Evolutionary Causalities and Consequences of Phago-Mixotrophic Mode of Nutrition.</title>
        <authorList>
            <person name="Burns J.A."/>
            <person name="Paasch A."/>
            <person name="Narechania A."/>
            <person name="Kim E."/>
        </authorList>
    </citation>
    <scope>NUCLEOTIDE SEQUENCE [LARGE SCALE GENOMIC DNA]</scope>
    <source>
        <strain evidence="1 2">PLY_AMNH</strain>
    </source>
</reference>
<comment type="caution">
    <text evidence="1">The sequence shown here is derived from an EMBL/GenBank/DDBJ whole genome shotgun (WGS) entry which is preliminary data.</text>
</comment>
<sequence>MAREHSSSPSSAKVDHNSQVFVTCFAKPAWSTSMTTSRDSLVDHADLAEHVTNTWELWSILALEGLEEYSGHEGF</sequence>
<gene>
    <name evidence="1" type="ORF">CYMTET_34021</name>
</gene>
<dbReference type="EMBL" id="LGRX02021269">
    <property type="protein sequence ID" value="KAK3256868.1"/>
    <property type="molecule type" value="Genomic_DNA"/>
</dbReference>
<protein>
    <submittedName>
        <fullName evidence="1">Uncharacterized protein</fullName>
    </submittedName>
</protein>
<proteinExistence type="predicted"/>